<dbReference type="EMBL" id="MU275846">
    <property type="protein sequence ID" value="KAI0052350.1"/>
    <property type="molecule type" value="Genomic_DNA"/>
</dbReference>
<proteinExistence type="predicted"/>
<keyword evidence="2" id="KW-1185">Reference proteome</keyword>
<name>A0ACB8S8V4_9AGAM</name>
<dbReference type="Proteomes" id="UP000814033">
    <property type="component" value="Unassembled WGS sequence"/>
</dbReference>
<reference evidence="1" key="2">
    <citation type="journal article" date="2022" name="New Phytol.">
        <title>Evolutionary transition to the ectomycorrhizal habit in the genomes of a hyperdiverse lineage of mushroom-forming fungi.</title>
        <authorList>
            <person name="Looney B."/>
            <person name="Miyauchi S."/>
            <person name="Morin E."/>
            <person name="Drula E."/>
            <person name="Courty P.E."/>
            <person name="Kohler A."/>
            <person name="Kuo A."/>
            <person name="LaButti K."/>
            <person name="Pangilinan J."/>
            <person name="Lipzen A."/>
            <person name="Riley R."/>
            <person name="Andreopoulos W."/>
            <person name="He G."/>
            <person name="Johnson J."/>
            <person name="Nolan M."/>
            <person name="Tritt A."/>
            <person name="Barry K.W."/>
            <person name="Grigoriev I.V."/>
            <person name="Nagy L.G."/>
            <person name="Hibbett D."/>
            <person name="Henrissat B."/>
            <person name="Matheny P.B."/>
            <person name="Labbe J."/>
            <person name="Martin F.M."/>
        </authorList>
    </citation>
    <scope>NUCLEOTIDE SEQUENCE</scope>
    <source>
        <strain evidence="1">FP105234-sp</strain>
    </source>
</reference>
<gene>
    <name evidence="1" type="ORF">FA95DRAFT_1553691</name>
</gene>
<reference evidence="1" key="1">
    <citation type="submission" date="2021-02" db="EMBL/GenBank/DDBJ databases">
        <authorList>
            <consortium name="DOE Joint Genome Institute"/>
            <person name="Ahrendt S."/>
            <person name="Looney B.P."/>
            <person name="Miyauchi S."/>
            <person name="Morin E."/>
            <person name="Drula E."/>
            <person name="Courty P.E."/>
            <person name="Chicoki N."/>
            <person name="Fauchery L."/>
            <person name="Kohler A."/>
            <person name="Kuo A."/>
            <person name="Labutti K."/>
            <person name="Pangilinan J."/>
            <person name="Lipzen A."/>
            <person name="Riley R."/>
            <person name="Andreopoulos W."/>
            <person name="He G."/>
            <person name="Johnson J."/>
            <person name="Barry K.W."/>
            <person name="Grigoriev I.V."/>
            <person name="Nagy L."/>
            <person name="Hibbett D."/>
            <person name="Henrissat B."/>
            <person name="Matheny P.B."/>
            <person name="Labbe J."/>
            <person name="Martin F."/>
        </authorList>
    </citation>
    <scope>NUCLEOTIDE SEQUENCE</scope>
    <source>
        <strain evidence="1">FP105234-sp</strain>
    </source>
</reference>
<accession>A0ACB8S8V4</accession>
<evidence type="ECO:0000313" key="2">
    <source>
        <dbReference type="Proteomes" id="UP000814033"/>
    </source>
</evidence>
<protein>
    <submittedName>
        <fullName evidence="1">Kinase-like protein</fullName>
    </submittedName>
</protein>
<organism evidence="1 2">
    <name type="scientific">Auriscalpium vulgare</name>
    <dbReference type="NCBI Taxonomy" id="40419"/>
    <lineage>
        <taxon>Eukaryota</taxon>
        <taxon>Fungi</taxon>
        <taxon>Dikarya</taxon>
        <taxon>Basidiomycota</taxon>
        <taxon>Agaricomycotina</taxon>
        <taxon>Agaricomycetes</taxon>
        <taxon>Russulales</taxon>
        <taxon>Auriscalpiaceae</taxon>
        <taxon>Auriscalpium</taxon>
    </lineage>
</organism>
<evidence type="ECO:0000313" key="1">
    <source>
        <dbReference type="EMBL" id="KAI0052350.1"/>
    </source>
</evidence>
<comment type="caution">
    <text evidence="1">The sequence shown here is derived from an EMBL/GenBank/DDBJ whole genome shotgun (WGS) entry which is preliminary data.</text>
</comment>
<sequence length="864" mass="96229">MAPSYAYDIYKDELLCYGYGQAIWEPAPDEGQPGVLLGDVGYMFQGAFQRLFNIHLPRRHRFQPSIMPEYFEALTVDETMIKLRHLQPGAYCSTSVHAQTVDGSVATPVSLVGGEVTFKTFRQRGAVLALPESAQRVDGRTSRIYEAYIAQHCDRWLAYAHHKGLNVRIEDILLVTGCDLAKSWAMAAFVSSEVNARAALKVDLSPVGGPLCASASMQWRSVHQMHVNHHWGPDSSAPSFSALMERLSVGSNSSPESSLAEHSNPDPLWLSRTLLPGFDQCIFVRGYHMKRRLPLLPRSIKAFAEHRDERDEREDKDECTDVATMGDEYPQSEYVVEALDRSDQVRSQPFVHALEYVLEDSKVDLAIVHDDDVTPYLQASPDCQSVVSLLSRHRPTVMLTNQGSRNTVGTLHVQYQGDSSSNCEVAAWPRLPLGSVFRPPEVHLFAYLLPLRPGIVSRINLPKVMPLAKIGRSAAPLNDIVLSGINIGESHCEIEWNGETELNSIVTVTDASSSGTILNGRRMHSGRPTKLRDGDVLAFGSADQRDEYRYMYRQLAHTVPPGSFHDKYDVFHGLGTGAFATVMSGVERATGKAFAVKIVHRTNIGEKVGDDVEREITLLMTFNHPNIICLKEAFFQPHDVDSNVFIVLELVDGGDLLDHIINSDGLPEAEAKDYTRQLCRAIEYIHNKNVIHGDLKPENVLLTKSEPRTVKLGDFGASRVVPKSTLLQKMSAMPSYVAPEMLDSNSSMSDKPVVDSWSVGAITFSMLTNDPLYTNLPSSDTKQMPIDWHALSLRQVSEAGKKFLHRLLERDHRYRMQMTAALSHEWLKAPSLRPSVVANAISVPPIVPMSQWRFKERDVEGNGV</sequence>